<dbReference type="OrthoDB" id="9781117at2"/>
<dbReference type="PRINTS" id="PR00081">
    <property type="entry name" value="GDHRDH"/>
</dbReference>
<comment type="similarity">
    <text evidence="1 4">Belongs to the short-chain dehydrogenases/reductases (SDR) family.</text>
</comment>
<evidence type="ECO:0000256" key="1">
    <source>
        <dbReference type="ARBA" id="ARBA00006484"/>
    </source>
</evidence>
<dbReference type="Pfam" id="PF00106">
    <property type="entry name" value="adh_short"/>
    <property type="match status" value="1"/>
</dbReference>
<dbReference type="InterPro" id="IPR002347">
    <property type="entry name" value="SDR_fam"/>
</dbReference>
<accession>A0A1H3QP22</accession>
<dbReference type="SUPFAM" id="SSF51735">
    <property type="entry name" value="NAD(P)-binding Rossmann-fold domains"/>
    <property type="match status" value="1"/>
</dbReference>
<dbReference type="PRINTS" id="PR00080">
    <property type="entry name" value="SDRFAMILY"/>
</dbReference>
<dbReference type="STRING" id="137265.SAMN05421684_3054"/>
<dbReference type="GO" id="GO:0016616">
    <property type="term" value="F:oxidoreductase activity, acting on the CH-OH group of donors, NAD or NADP as acceptor"/>
    <property type="evidence" value="ECO:0007669"/>
    <property type="project" value="InterPro"/>
</dbReference>
<keyword evidence="2" id="KW-0521">NADP</keyword>
<reference evidence="6" key="1">
    <citation type="submission" date="2016-10" db="EMBL/GenBank/DDBJ databases">
        <authorList>
            <person name="Varghese N."/>
            <person name="Submissions S."/>
        </authorList>
    </citation>
    <scope>NUCLEOTIDE SEQUENCE [LARGE SCALE GENOMIC DNA]</scope>
    <source>
        <strain evidence="6">DSM 44718</strain>
    </source>
</reference>
<dbReference type="Proteomes" id="UP000199632">
    <property type="component" value="Unassembled WGS sequence"/>
</dbReference>
<dbReference type="InterPro" id="IPR045313">
    <property type="entry name" value="CBR1-like"/>
</dbReference>
<proteinExistence type="inferred from homology"/>
<keyword evidence="6" id="KW-1185">Reference proteome</keyword>
<dbReference type="PANTHER" id="PTHR43490:SF99">
    <property type="entry name" value="SHORT-CHAIN DEHYDROGENASE_REDUCTASE"/>
    <property type="match status" value="1"/>
</dbReference>
<protein>
    <submittedName>
        <fullName evidence="5">Short-chain dehydrogenase</fullName>
    </submittedName>
</protein>
<dbReference type="PANTHER" id="PTHR43490">
    <property type="entry name" value="(+)-NEOMENTHOL DEHYDROGENASE"/>
    <property type="match status" value="1"/>
</dbReference>
<dbReference type="CDD" id="cd05324">
    <property type="entry name" value="carb_red_PTCR-like_SDR_c"/>
    <property type="match status" value="1"/>
</dbReference>
<dbReference type="GO" id="GO:0016020">
    <property type="term" value="C:membrane"/>
    <property type="evidence" value="ECO:0007669"/>
    <property type="project" value="TreeGrafter"/>
</dbReference>
<evidence type="ECO:0000256" key="4">
    <source>
        <dbReference type="RuleBase" id="RU000363"/>
    </source>
</evidence>
<evidence type="ECO:0000256" key="2">
    <source>
        <dbReference type="ARBA" id="ARBA00022857"/>
    </source>
</evidence>
<dbReference type="PROSITE" id="PS00061">
    <property type="entry name" value="ADH_SHORT"/>
    <property type="match status" value="1"/>
</dbReference>
<dbReference type="InterPro" id="IPR036291">
    <property type="entry name" value="NAD(P)-bd_dom_sf"/>
</dbReference>
<dbReference type="Gene3D" id="3.40.50.720">
    <property type="entry name" value="NAD(P)-binding Rossmann-like Domain"/>
    <property type="match status" value="1"/>
</dbReference>
<sequence length="250" mass="25894">MTQIALITGANKGIGYATARLLGELGMTVLLGARDETRGVAATKELSGAGLDARFVALDVTDAASVTAAADLVTAEFGRLDILVNNAGILRVDGPAGAPSATTLPTLREVFETNVYGVVTVTNAFLPLLRQAPAARIVNVSSEVGSISSLTDPASPLFALTSVPYPASKAALNMITAMYAKELRDTPIKVNAANPGYTATDFNSHHGFRTPEQAARVCAHLATLPADGPSGLLWGHLITIEGDQNGVLAW</sequence>
<organism evidence="5 6">
    <name type="scientific">Asanoa ishikariensis</name>
    <dbReference type="NCBI Taxonomy" id="137265"/>
    <lineage>
        <taxon>Bacteria</taxon>
        <taxon>Bacillati</taxon>
        <taxon>Actinomycetota</taxon>
        <taxon>Actinomycetes</taxon>
        <taxon>Micromonosporales</taxon>
        <taxon>Micromonosporaceae</taxon>
        <taxon>Asanoa</taxon>
    </lineage>
</organism>
<keyword evidence="3" id="KW-0560">Oxidoreductase</keyword>
<name>A0A1H3QP22_9ACTN</name>
<dbReference type="AlphaFoldDB" id="A0A1H3QP22"/>
<dbReference type="InterPro" id="IPR020904">
    <property type="entry name" value="Sc_DH/Rdtase_CS"/>
</dbReference>
<gene>
    <name evidence="5" type="ORF">SAMN05421684_3054</name>
</gene>
<evidence type="ECO:0000256" key="3">
    <source>
        <dbReference type="ARBA" id="ARBA00023002"/>
    </source>
</evidence>
<dbReference type="RefSeq" id="WP_090791940.1">
    <property type="nucleotide sequence ID" value="NZ_BOND01000009.1"/>
</dbReference>
<dbReference type="EMBL" id="FNQB01000002">
    <property type="protein sequence ID" value="SDZ15146.1"/>
    <property type="molecule type" value="Genomic_DNA"/>
</dbReference>
<evidence type="ECO:0000313" key="5">
    <source>
        <dbReference type="EMBL" id="SDZ15146.1"/>
    </source>
</evidence>
<evidence type="ECO:0000313" key="6">
    <source>
        <dbReference type="Proteomes" id="UP000199632"/>
    </source>
</evidence>